<evidence type="ECO:0000256" key="2">
    <source>
        <dbReference type="ARBA" id="ARBA00023125"/>
    </source>
</evidence>
<dbReference type="InterPro" id="IPR018060">
    <property type="entry name" value="HTH_AraC"/>
</dbReference>
<sequence>MDNPFYRNNEQPEFFQTLNDVGPELQLQLAMLVSGLENNGYDDGAEEQLFFLLRYLISTLKSDTEKISGVAAIKPSSKIEIYKRLCIAKDFLHSTFMEKPDLKLLGSIACLSVPQLIRQFKSVFKVTPHQYLIQLKLKQAVDLLKNTDKPIHEITWGSGFENESAFCRAFKSAYGLQPLMYRKMHR</sequence>
<organism evidence="5 6">
    <name type="scientific">Pedobacter riviphilus</name>
    <dbReference type="NCBI Taxonomy" id="2766984"/>
    <lineage>
        <taxon>Bacteria</taxon>
        <taxon>Pseudomonadati</taxon>
        <taxon>Bacteroidota</taxon>
        <taxon>Sphingobacteriia</taxon>
        <taxon>Sphingobacteriales</taxon>
        <taxon>Sphingobacteriaceae</taxon>
        <taxon>Pedobacter</taxon>
    </lineage>
</organism>
<dbReference type="InterPro" id="IPR009057">
    <property type="entry name" value="Homeodomain-like_sf"/>
</dbReference>
<dbReference type="PROSITE" id="PS01124">
    <property type="entry name" value="HTH_ARAC_FAMILY_2"/>
    <property type="match status" value="1"/>
</dbReference>
<accession>A0ABX6TJV7</accession>
<evidence type="ECO:0000256" key="3">
    <source>
        <dbReference type="ARBA" id="ARBA00023163"/>
    </source>
</evidence>
<dbReference type="PANTHER" id="PTHR43280">
    <property type="entry name" value="ARAC-FAMILY TRANSCRIPTIONAL REGULATOR"/>
    <property type="match status" value="1"/>
</dbReference>
<protein>
    <submittedName>
        <fullName evidence="5">Helix-turn-helix transcriptional regulator</fullName>
    </submittedName>
</protein>
<keyword evidence="2" id="KW-0238">DNA-binding</keyword>
<reference evidence="5 6" key="1">
    <citation type="submission" date="2020-09" db="EMBL/GenBank/DDBJ databases">
        <title>Pedobacter sp. SW-16 isolated from soil near Yeocheon.</title>
        <authorList>
            <person name="Im H.S."/>
            <person name="Joung Y."/>
            <person name="Lee S.-S."/>
        </authorList>
    </citation>
    <scope>NUCLEOTIDE SEQUENCE [LARGE SCALE GENOMIC DNA]</scope>
    <source>
        <strain evidence="5 6">SW-16</strain>
    </source>
</reference>
<gene>
    <name evidence="5" type="ORF">H9N25_04930</name>
</gene>
<proteinExistence type="predicted"/>
<dbReference type="SMART" id="SM00342">
    <property type="entry name" value="HTH_ARAC"/>
    <property type="match status" value="1"/>
</dbReference>
<dbReference type="RefSeq" id="WP_190328135.1">
    <property type="nucleotide sequence ID" value="NZ_CP061171.1"/>
</dbReference>
<dbReference type="Proteomes" id="UP000516439">
    <property type="component" value="Chromosome"/>
</dbReference>
<dbReference type="PANTHER" id="PTHR43280:SF28">
    <property type="entry name" value="HTH-TYPE TRANSCRIPTIONAL ACTIVATOR RHAS"/>
    <property type="match status" value="1"/>
</dbReference>
<keyword evidence="1" id="KW-0805">Transcription regulation</keyword>
<evidence type="ECO:0000313" key="5">
    <source>
        <dbReference type="EMBL" id="QNR85804.1"/>
    </source>
</evidence>
<dbReference type="SUPFAM" id="SSF46689">
    <property type="entry name" value="Homeodomain-like"/>
    <property type="match status" value="2"/>
</dbReference>
<evidence type="ECO:0000259" key="4">
    <source>
        <dbReference type="PROSITE" id="PS01124"/>
    </source>
</evidence>
<feature type="domain" description="HTH araC/xylS-type" evidence="4">
    <location>
        <begin position="86"/>
        <end position="184"/>
    </location>
</feature>
<evidence type="ECO:0000256" key="1">
    <source>
        <dbReference type="ARBA" id="ARBA00023015"/>
    </source>
</evidence>
<dbReference type="EMBL" id="CP061171">
    <property type="protein sequence ID" value="QNR85804.1"/>
    <property type="molecule type" value="Genomic_DNA"/>
</dbReference>
<evidence type="ECO:0000313" key="6">
    <source>
        <dbReference type="Proteomes" id="UP000516439"/>
    </source>
</evidence>
<dbReference type="Gene3D" id="1.10.10.60">
    <property type="entry name" value="Homeodomain-like"/>
    <property type="match status" value="2"/>
</dbReference>
<keyword evidence="6" id="KW-1185">Reference proteome</keyword>
<keyword evidence="3" id="KW-0804">Transcription</keyword>
<name>A0ABX6TJV7_9SPHI</name>
<dbReference type="Pfam" id="PF12833">
    <property type="entry name" value="HTH_18"/>
    <property type="match status" value="1"/>
</dbReference>